<dbReference type="Gene3D" id="2.30.30.240">
    <property type="entry name" value="PRC-barrel domain"/>
    <property type="match status" value="2"/>
</dbReference>
<accession>A0A4R3JQF7</accession>
<feature type="chain" id="PRO_5021004235" evidence="1">
    <location>
        <begin position="21"/>
        <end position="333"/>
    </location>
</feature>
<comment type="caution">
    <text evidence="3">The sequence shown here is derived from an EMBL/GenBank/DDBJ whole genome shotgun (WGS) entry which is preliminary data.</text>
</comment>
<keyword evidence="1" id="KW-0732">Signal</keyword>
<feature type="signal peptide" evidence="1">
    <location>
        <begin position="1"/>
        <end position="20"/>
    </location>
</feature>
<protein>
    <submittedName>
        <fullName evidence="3">PRC-barrel domain protein</fullName>
    </submittedName>
</protein>
<feature type="domain" description="PRC-barrel" evidence="2">
    <location>
        <begin position="251"/>
        <end position="322"/>
    </location>
</feature>
<evidence type="ECO:0000313" key="4">
    <source>
        <dbReference type="Proteomes" id="UP000295696"/>
    </source>
</evidence>
<feature type="domain" description="PRC-barrel" evidence="2">
    <location>
        <begin position="44"/>
        <end position="129"/>
    </location>
</feature>
<evidence type="ECO:0000313" key="3">
    <source>
        <dbReference type="EMBL" id="TCS67645.1"/>
    </source>
</evidence>
<dbReference type="PANTHER" id="PTHR36505">
    <property type="entry name" value="BLR1072 PROTEIN"/>
    <property type="match status" value="1"/>
</dbReference>
<dbReference type="SUPFAM" id="SSF50346">
    <property type="entry name" value="PRC-barrel domain"/>
    <property type="match status" value="2"/>
</dbReference>
<reference evidence="3 4" key="1">
    <citation type="submission" date="2019-03" db="EMBL/GenBank/DDBJ databases">
        <title>Genomic Encyclopedia of Type Strains, Phase IV (KMG-IV): sequencing the most valuable type-strain genomes for metagenomic binning, comparative biology and taxonomic classification.</title>
        <authorList>
            <person name="Goeker M."/>
        </authorList>
    </citation>
    <scope>NUCLEOTIDE SEQUENCE [LARGE SCALE GENOMIC DNA]</scope>
    <source>
        <strain evidence="3 4">DSM 104836</strain>
    </source>
</reference>
<evidence type="ECO:0000259" key="2">
    <source>
        <dbReference type="Pfam" id="PF05239"/>
    </source>
</evidence>
<dbReference type="RefSeq" id="WP_132241898.1">
    <property type="nucleotide sequence ID" value="NZ_SLZU01000001.1"/>
</dbReference>
<dbReference type="InterPro" id="IPR027275">
    <property type="entry name" value="PRC-brl_dom"/>
</dbReference>
<dbReference type="OrthoDB" id="7876889at2"/>
<dbReference type="PANTHER" id="PTHR36505:SF1">
    <property type="entry name" value="BLR1072 PROTEIN"/>
    <property type="match status" value="1"/>
</dbReference>
<dbReference type="EMBL" id="SLZU01000001">
    <property type="protein sequence ID" value="TCS67645.1"/>
    <property type="molecule type" value="Genomic_DNA"/>
</dbReference>
<evidence type="ECO:0000256" key="1">
    <source>
        <dbReference type="SAM" id="SignalP"/>
    </source>
</evidence>
<gene>
    <name evidence="3" type="ORF">EDD52_101748</name>
</gene>
<name>A0A4R3JQF7_9RHOB</name>
<dbReference type="Proteomes" id="UP000295696">
    <property type="component" value="Unassembled WGS sequence"/>
</dbReference>
<organism evidence="3 4">
    <name type="scientific">Primorskyibacter sedentarius</name>
    <dbReference type="NCBI Taxonomy" id="745311"/>
    <lineage>
        <taxon>Bacteria</taxon>
        <taxon>Pseudomonadati</taxon>
        <taxon>Pseudomonadota</taxon>
        <taxon>Alphaproteobacteria</taxon>
        <taxon>Rhodobacterales</taxon>
        <taxon>Roseobacteraceae</taxon>
        <taxon>Primorskyibacter</taxon>
    </lineage>
</organism>
<sequence length="333" mass="35372">MKTLLATTAIVMASAIPAFAESHSMATESGPFLDSAKIESNADLRASRLIGMSVYTTEAEVEGEAMADAGTDWDRIGEISDVILSRSGDMEAVLLDIGGFLGIGERTVAVTLSELKLVSDSDDADDFFVVLNTDRASIENAPEFDTDVIGAWNGVERTGENAADMAEETTEKTADAVENAAEDAEGTVVTTGAELNEAGDQAVETAETAGQNIEQEAEEMAADTEHAMDGMTHSPEGYMAADTATLTAEMIDGARVYDGRDEWIGEISEVIVAEDGKISEVILDVGGFLGLGEKHVSMPFDKLNLQQEDGGDDLRVYVSATKEELESMEDRGM</sequence>
<dbReference type="Pfam" id="PF05239">
    <property type="entry name" value="PRC"/>
    <property type="match status" value="2"/>
</dbReference>
<proteinExistence type="predicted"/>
<dbReference type="InterPro" id="IPR011033">
    <property type="entry name" value="PRC_barrel-like_sf"/>
</dbReference>
<keyword evidence="4" id="KW-1185">Reference proteome</keyword>
<dbReference type="AlphaFoldDB" id="A0A4R3JQF7"/>